<name>A0AAE0X576_9PEZI</name>
<organism evidence="2 3">
    <name type="scientific">Podospora appendiculata</name>
    <dbReference type="NCBI Taxonomy" id="314037"/>
    <lineage>
        <taxon>Eukaryota</taxon>
        <taxon>Fungi</taxon>
        <taxon>Dikarya</taxon>
        <taxon>Ascomycota</taxon>
        <taxon>Pezizomycotina</taxon>
        <taxon>Sordariomycetes</taxon>
        <taxon>Sordariomycetidae</taxon>
        <taxon>Sordariales</taxon>
        <taxon>Podosporaceae</taxon>
        <taxon>Podospora</taxon>
    </lineage>
</organism>
<evidence type="ECO:0008006" key="4">
    <source>
        <dbReference type="Google" id="ProtNLM"/>
    </source>
</evidence>
<sequence>MTNRSKAHRRAGKLKRRLAAAGASRKTSETTSKTATETGPETTDTATTSSLTQQKGVSRVPDILKTLTGDLHIVGGVHESTTSIVLPDGRKFTMQAPGNESPPTTLPPPHPVSSVSWSPKNAPPEEDDDELAIPDFDSPTNHNPSPWYNLDNLVPVAASPSSFPLAFLPADIIHHMASLMPQESAAALALTSKAMYSIIGLKIFMAMDRQALWRLLLLLERDSDLVVACGHCLRLHSPFIQPGNSLGGTKSRPECCDKYSDTPFVMNPAMCRLLAKRYIRHKPYGNLITAAVRNSKCILSDFKCFTTRDMRFVDGNLLLRTQSFFAPLNINGDITGRSVFIFHHMLRSKLQLCRHHSWTSFCGLDLRNRDYTAFETDDRFATSHDTAHHEYYGRAEDHHPEACYRKGLVPRDVFKGALQPHLKCALLHPQPCRSNKACLEATGGPRQRVGRVQSCKKCWTDFSVSAQDVGGVGRVMVLTTWKDIGGLGPGGSAKWFSHHEVFPKNLDPFASLEPRKRKREGLIYKAWENPSPGLPSTTHSSSVESRDTPSLRHEATFGRRVHAFFTGAPNLETDNTFFCYLMEPSWNIF</sequence>
<feature type="compositionally biased region" description="Polar residues" evidence="1">
    <location>
        <begin position="534"/>
        <end position="543"/>
    </location>
</feature>
<protein>
    <recommendedName>
        <fullName evidence="4">F-box domain-containing protein</fullName>
    </recommendedName>
</protein>
<comment type="caution">
    <text evidence="2">The sequence shown here is derived from an EMBL/GenBank/DDBJ whole genome shotgun (WGS) entry which is preliminary data.</text>
</comment>
<accession>A0AAE0X576</accession>
<keyword evidence="3" id="KW-1185">Reference proteome</keyword>
<feature type="compositionally biased region" description="Basic residues" evidence="1">
    <location>
        <begin position="1"/>
        <end position="18"/>
    </location>
</feature>
<proteinExistence type="predicted"/>
<reference evidence="2" key="1">
    <citation type="journal article" date="2023" name="Mol. Phylogenet. Evol.">
        <title>Genome-scale phylogeny and comparative genomics of the fungal order Sordariales.</title>
        <authorList>
            <person name="Hensen N."/>
            <person name="Bonometti L."/>
            <person name="Westerberg I."/>
            <person name="Brannstrom I.O."/>
            <person name="Guillou S."/>
            <person name="Cros-Aarteil S."/>
            <person name="Calhoun S."/>
            <person name="Haridas S."/>
            <person name="Kuo A."/>
            <person name="Mondo S."/>
            <person name="Pangilinan J."/>
            <person name="Riley R."/>
            <person name="LaButti K."/>
            <person name="Andreopoulos B."/>
            <person name="Lipzen A."/>
            <person name="Chen C."/>
            <person name="Yan M."/>
            <person name="Daum C."/>
            <person name="Ng V."/>
            <person name="Clum A."/>
            <person name="Steindorff A."/>
            <person name="Ohm R.A."/>
            <person name="Martin F."/>
            <person name="Silar P."/>
            <person name="Natvig D.O."/>
            <person name="Lalanne C."/>
            <person name="Gautier V."/>
            <person name="Ament-Velasquez S.L."/>
            <person name="Kruys A."/>
            <person name="Hutchinson M.I."/>
            <person name="Powell A.J."/>
            <person name="Barry K."/>
            <person name="Miller A.N."/>
            <person name="Grigoriev I.V."/>
            <person name="Debuchy R."/>
            <person name="Gladieux P."/>
            <person name="Hiltunen Thoren M."/>
            <person name="Johannesson H."/>
        </authorList>
    </citation>
    <scope>NUCLEOTIDE SEQUENCE</scope>
    <source>
        <strain evidence="2">CBS 314.62</strain>
    </source>
</reference>
<dbReference type="EMBL" id="JAULSO010000003">
    <property type="protein sequence ID" value="KAK3685316.1"/>
    <property type="molecule type" value="Genomic_DNA"/>
</dbReference>
<feature type="compositionally biased region" description="Low complexity" evidence="1">
    <location>
        <begin position="19"/>
        <end position="52"/>
    </location>
</feature>
<evidence type="ECO:0000313" key="3">
    <source>
        <dbReference type="Proteomes" id="UP001270362"/>
    </source>
</evidence>
<feature type="region of interest" description="Disordered" evidence="1">
    <location>
        <begin position="86"/>
        <end position="138"/>
    </location>
</feature>
<feature type="region of interest" description="Disordered" evidence="1">
    <location>
        <begin position="528"/>
        <end position="549"/>
    </location>
</feature>
<evidence type="ECO:0000256" key="1">
    <source>
        <dbReference type="SAM" id="MobiDB-lite"/>
    </source>
</evidence>
<evidence type="ECO:0000313" key="2">
    <source>
        <dbReference type="EMBL" id="KAK3685316.1"/>
    </source>
</evidence>
<reference evidence="2" key="2">
    <citation type="submission" date="2023-06" db="EMBL/GenBank/DDBJ databases">
        <authorList>
            <consortium name="Lawrence Berkeley National Laboratory"/>
            <person name="Haridas S."/>
            <person name="Hensen N."/>
            <person name="Bonometti L."/>
            <person name="Westerberg I."/>
            <person name="Brannstrom I.O."/>
            <person name="Guillou S."/>
            <person name="Cros-Aarteil S."/>
            <person name="Calhoun S."/>
            <person name="Kuo A."/>
            <person name="Mondo S."/>
            <person name="Pangilinan J."/>
            <person name="Riley R."/>
            <person name="Labutti K."/>
            <person name="Andreopoulos B."/>
            <person name="Lipzen A."/>
            <person name="Chen C."/>
            <person name="Yanf M."/>
            <person name="Daum C."/>
            <person name="Ng V."/>
            <person name="Clum A."/>
            <person name="Steindorff A."/>
            <person name="Ohm R."/>
            <person name="Martin F."/>
            <person name="Silar P."/>
            <person name="Natvig D."/>
            <person name="Lalanne C."/>
            <person name="Gautier V."/>
            <person name="Ament-Velasquez S.L."/>
            <person name="Kruys A."/>
            <person name="Hutchinson M.I."/>
            <person name="Powell A.J."/>
            <person name="Barry K."/>
            <person name="Miller A.N."/>
            <person name="Grigoriev I.V."/>
            <person name="Debuchy R."/>
            <person name="Gladieux P."/>
            <person name="Thoren M.H."/>
            <person name="Johannesson H."/>
        </authorList>
    </citation>
    <scope>NUCLEOTIDE SEQUENCE</scope>
    <source>
        <strain evidence="2">CBS 314.62</strain>
    </source>
</reference>
<dbReference type="Proteomes" id="UP001270362">
    <property type="component" value="Unassembled WGS sequence"/>
</dbReference>
<dbReference type="AlphaFoldDB" id="A0AAE0X576"/>
<feature type="region of interest" description="Disordered" evidence="1">
    <location>
        <begin position="1"/>
        <end position="56"/>
    </location>
</feature>
<gene>
    <name evidence="2" type="ORF">B0T22DRAFT_214561</name>
</gene>